<organism evidence="2 3">
    <name type="scientific">Spirosoma validum</name>
    <dbReference type="NCBI Taxonomy" id="2771355"/>
    <lineage>
        <taxon>Bacteria</taxon>
        <taxon>Pseudomonadati</taxon>
        <taxon>Bacteroidota</taxon>
        <taxon>Cytophagia</taxon>
        <taxon>Cytophagales</taxon>
        <taxon>Cytophagaceae</taxon>
        <taxon>Spirosoma</taxon>
    </lineage>
</organism>
<dbReference type="AlphaFoldDB" id="A0A927GFI9"/>
<evidence type="ECO:0000313" key="3">
    <source>
        <dbReference type="Proteomes" id="UP000653797"/>
    </source>
</evidence>
<dbReference type="EMBL" id="JACXAA010000010">
    <property type="protein sequence ID" value="MBD2755874.1"/>
    <property type="molecule type" value="Genomic_DNA"/>
</dbReference>
<dbReference type="InterPro" id="IPR009325">
    <property type="entry name" value="DUF983"/>
</dbReference>
<feature type="transmembrane region" description="Helical" evidence="1">
    <location>
        <begin position="54"/>
        <end position="81"/>
    </location>
</feature>
<comment type="caution">
    <text evidence="2">The sequence shown here is derived from an EMBL/GenBank/DDBJ whole genome shotgun (WGS) entry which is preliminary data.</text>
</comment>
<protein>
    <submittedName>
        <fullName evidence="2">DUF983 domain-containing protein</fullName>
    </submittedName>
</protein>
<reference evidence="2" key="1">
    <citation type="submission" date="2020-09" db="EMBL/GenBank/DDBJ databases">
        <authorList>
            <person name="Kim M.K."/>
        </authorList>
    </citation>
    <scope>NUCLEOTIDE SEQUENCE</scope>
    <source>
        <strain evidence="2">BT704</strain>
    </source>
</reference>
<dbReference type="Pfam" id="PF06170">
    <property type="entry name" value="DUF983"/>
    <property type="match status" value="1"/>
</dbReference>
<keyword evidence="1" id="KW-0472">Membrane</keyword>
<sequence length="130" mass="15517">MSTDSRLYSVVFNKCPRCHQGDFFVKNSAFSKDFDKMHEHCPHCGENFMPEPGFYWASMFVSYAFYTIYSLLTFFIFVQWLQIDLDYYLIGLIPTLILLTPYFFRMARRTWLTLFIAPRPHVHADVTEQK</sequence>
<evidence type="ECO:0000256" key="1">
    <source>
        <dbReference type="SAM" id="Phobius"/>
    </source>
</evidence>
<keyword evidence="1" id="KW-1133">Transmembrane helix</keyword>
<feature type="transmembrane region" description="Helical" evidence="1">
    <location>
        <begin position="87"/>
        <end position="104"/>
    </location>
</feature>
<dbReference type="Proteomes" id="UP000653797">
    <property type="component" value="Unassembled WGS sequence"/>
</dbReference>
<accession>A0A927GFI9</accession>
<keyword evidence="3" id="KW-1185">Reference proteome</keyword>
<gene>
    <name evidence="2" type="ORF">IC230_23430</name>
</gene>
<evidence type="ECO:0000313" key="2">
    <source>
        <dbReference type="EMBL" id="MBD2755874.1"/>
    </source>
</evidence>
<proteinExistence type="predicted"/>
<name>A0A927GFI9_9BACT</name>
<keyword evidence="1" id="KW-0812">Transmembrane</keyword>
<dbReference type="RefSeq" id="WP_191041504.1">
    <property type="nucleotide sequence ID" value="NZ_JACXAA010000010.1"/>
</dbReference>